<gene>
    <name evidence="2" type="ORF">DFP72DRAFT_810737</name>
</gene>
<evidence type="ECO:0000313" key="3">
    <source>
        <dbReference type="Proteomes" id="UP000521943"/>
    </source>
</evidence>
<proteinExistence type="predicted"/>
<organism evidence="2 3">
    <name type="scientific">Ephemerocybe angulata</name>
    <dbReference type="NCBI Taxonomy" id="980116"/>
    <lineage>
        <taxon>Eukaryota</taxon>
        <taxon>Fungi</taxon>
        <taxon>Dikarya</taxon>
        <taxon>Basidiomycota</taxon>
        <taxon>Agaricomycotina</taxon>
        <taxon>Agaricomycetes</taxon>
        <taxon>Agaricomycetidae</taxon>
        <taxon>Agaricales</taxon>
        <taxon>Agaricineae</taxon>
        <taxon>Psathyrellaceae</taxon>
        <taxon>Ephemerocybe</taxon>
    </lineage>
</organism>
<dbReference type="OrthoDB" id="3191568at2759"/>
<evidence type="ECO:0000256" key="1">
    <source>
        <dbReference type="SAM" id="MobiDB-lite"/>
    </source>
</evidence>
<keyword evidence="3" id="KW-1185">Reference proteome</keyword>
<evidence type="ECO:0000313" key="2">
    <source>
        <dbReference type="EMBL" id="KAF6756193.1"/>
    </source>
</evidence>
<dbReference type="EMBL" id="JACGCI010000027">
    <property type="protein sequence ID" value="KAF6756193.1"/>
    <property type="molecule type" value="Genomic_DNA"/>
</dbReference>
<feature type="region of interest" description="Disordered" evidence="1">
    <location>
        <begin position="1"/>
        <end position="26"/>
    </location>
</feature>
<accession>A0A8H6HZM1</accession>
<comment type="caution">
    <text evidence="2">The sequence shown here is derived from an EMBL/GenBank/DDBJ whole genome shotgun (WGS) entry which is preliminary data.</text>
</comment>
<dbReference type="Proteomes" id="UP000521943">
    <property type="component" value="Unassembled WGS sequence"/>
</dbReference>
<dbReference type="AlphaFoldDB" id="A0A8H6HZM1"/>
<sequence length="228" mass="25529">MNPYAQGGRKNHSTGQLPSAAGGRIPSIHEARPHIPIDIPAGPEKDCLPFSFDFHSPQTRSVLNSTVLTQRASKWVPLFFITTTSGGGEPVSDLITSIRDEWKRDVAAIEWKREPIVQLKTNNNEITRQYSYQFLPLSQSGTSRTMTIEEKTYQWTHDFERGRVYFHNVSCSPPEFLGFSSRKSTGPVKLSLLPTTIVQGLLDVVVLAATLLYSNCPIDRVFNFDTTT</sequence>
<protein>
    <submittedName>
        <fullName evidence="2">Uncharacterized protein</fullName>
    </submittedName>
</protein>
<name>A0A8H6HZM1_9AGAR</name>
<reference evidence="2 3" key="1">
    <citation type="submission" date="2020-07" db="EMBL/GenBank/DDBJ databases">
        <title>Comparative genomics of pyrophilous fungi reveals a link between fire events and developmental genes.</title>
        <authorList>
            <consortium name="DOE Joint Genome Institute"/>
            <person name="Steindorff A.S."/>
            <person name="Carver A."/>
            <person name="Calhoun S."/>
            <person name="Stillman K."/>
            <person name="Liu H."/>
            <person name="Lipzen A."/>
            <person name="Pangilinan J."/>
            <person name="Labutti K."/>
            <person name="Bruns T.D."/>
            <person name="Grigoriev I.V."/>
        </authorList>
    </citation>
    <scope>NUCLEOTIDE SEQUENCE [LARGE SCALE GENOMIC DNA]</scope>
    <source>
        <strain evidence="2 3">CBS 144469</strain>
    </source>
</reference>